<evidence type="ECO:0000256" key="4">
    <source>
        <dbReference type="ARBA" id="ARBA00022741"/>
    </source>
</evidence>
<dbReference type="Pfam" id="PF00931">
    <property type="entry name" value="NB-ARC"/>
    <property type="match status" value="1"/>
</dbReference>
<evidence type="ECO:0000256" key="3">
    <source>
        <dbReference type="ARBA" id="ARBA00022737"/>
    </source>
</evidence>
<name>A0AAD5W8W9_9POAL</name>
<dbReference type="Proteomes" id="UP001210211">
    <property type="component" value="Unassembled WGS sequence"/>
</dbReference>
<evidence type="ECO:0000259" key="7">
    <source>
        <dbReference type="Pfam" id="PF18052"/>
    </source>
</evidence>
<dbReference type="GO" id="GO:0006952">
    <property type="term" value="P:defense response"/>
    <property type="evidence" value="ECO:0007669"/>
    <property type="project" value="UniProtKB-KW"/>
</dbReference>
<dbReference type="InterPro" id="IPR041118">
    <property type="entry name" value="Rx_N"/>
</dbReference>
<dbReference type="PANTHER" id="PTHR19338:SF73">
    <property type="entry name" value="DISEASE RESISTANCE PROTEIN RGA2-LIKE"/>
    <property type="match status" value="1"/>
</dbReference>
<evidence type="ECO:0000313" key="9">
    <source>
        <dbReference type="Proteomes" id="UP001210211"/>
    </source>
</evidence>
<accession>A0AAD5W8W9</accession>
<keyword evidence="5" id="KW-0611">Plant defense</keyword>
<dbReference type="EMBL" id="JAMRDG010000002">
    <property type="protein sequence ID" value="KAJ3684212.1"/>
    <property type="molecule type" value="Genomic_DNA"/>
</dbReference>
<protein>
    <recommendedName>
        <fullName evidence="10">Disease resistance protein</fullName>
    </recommendedName>
</protein>
<dbReference type="Pfam" id="PF18052">
    <property type="entry name" value="Rx_N"/>
    <property type="match status" value="1"/>
</dbReference>
<keyword evidence="9" id="KW-1185">Reference proteome</keyword>
<proteinExistence type="inferred from homology"/>
<dbReference type="InterPro" id="IPR038005">
    <property type="entry name" value="RX-like_CC"/>
</dbReference>
<keyword evidence="3" id="KW-0677">Repeat</keyword>
<keyword evidence="2" id="KW-0433">Leucine-rich repeat</keyword>
<dbReference type="SUPFAM" id="SSF52540">
    <property type="entry name" value="P-loop containing nucleoside triphosphate hydrolases"/>
    <property type="match status" value="1"/>
</dbReference>
<evidence type="ECO:0000259" key="6">
    <source>
        <dbReference type="Pfam" id="PF00931"/>
    </source>
</evidence>
<evidence type="ECO:0008006" key="10">
    <source>
        <dbReference type="Google" id="ProtNLM"/>
    </source>
</evidence>
<dbReference type="AlphaFoldDB" id="A0AAD5W8W9"/>
<reference evidence="8 9" key="1">
    <citation type="journal article" date="2022" name="Cell">
        <title>Repeat-based holocentromeres influence genome architecture and karyotype evolution.</title>
        <authorList>
            <person name="Hofstatter P.G."/>
            <person name="Thangavel G."/>
            <person name="Lux T."/>
            <person name="Neumann P."/>
            <person name="Vondrak T."/>
            <person name="Novak P."/>
            <person name="Zhang M."/>
            <person name="Costa L."/>
            <person name="Castellani M."/>
            <person name="Scott A."/>
            <person name="Toegelov H."/>
            <person name="Fuchs J."/>
            <person name="Mata-Sucre Y."/>
            <person name="Dias Y."/>
            <person name="Vanzela A.L.L."/>
            <person name="Huettel B."/>
            <person name="Almeida C.C.S."/>
            <person name="Simkova H."/>
            <person name="Souza G."/>
            <person name="Pedrosa-Harand A."/>
            <person name="Macas J."/>
            <person name="Mayer K.F.X."/>
            <person name="Houben A."/>
            <person name="Marques A."/>
        </authorList>
    </citation>
    <scope>NUCLEOTIDE SEQUENCE [LARGE SCALE GENOMIC DNA]</scope>
    <source>
        <strain evidence="8">RhyTen1mFocal</strain>
    </source>
</reference>
<organism evidence="8 9">
    <name type="scientific">Rhynchospora tenuis</name>
    <dbReference type="NCBI Taxonomy" id="198213"/>
    <lineage>
        <taxon>Eukaryota</taxon>
        <taxon>Viridiplantae</taxon>
        <taxon>Streptophyta</taxon>
        <taxon>Embryophyta</taxon>
        <taxon>Tracheophyta</taxon>
        <taxon>Spermatophyta</taxon>
        <taxon>Magnoliopsida</taxon>
        <taxon>Liliopsida</taxon>
        <taxon>Poales</taxon>
        <taxon>Cyperaceae</taxon>
        <taxon>Cyperoideae</taxon>
        <taxon>Rhynchosporeae</taxon>
        <taxon>Rhynchospora</taxon>
    </lineage>
</organism>
<feature type="domain" description="NB-ARC" evidence="6">
    <location>
        <begin position="167"/>
        <end position="210"/>
    </location>
</feature>
<dbReference type="InterPro" id="IPR027417">
    <property type="entry name" value="P-loop_NTPase"/>
</dbReference>
<comment type="similarity">
    <text evidence="1">Belongs to the disease resistance NB-LRR family.</text>
</comment>
<dbReference type="Gene3D" id="3.40.50.300">
    <property type="entry name" value="P-loop containing nucleotide triphosphate hydrolases"/>
    <property type="match status" value="1"/>
</dbReference>
<comment type="caution">
    <text evidence="8">The sequence shown here is derived from an EMBL/GenBank/DDBJ whole genome shotgun (WGS) entry which is preliminary data.</text>
</comment>
<feature type="domain" description="Disease resistance N-terminal" evidence="7">
    <location>
        <begin position="5"/>
        <end position="87"/>
    </location>
</feature>
<sequence>MAESVLSFIVGKLGDAFVREVLQLHGVGEQVERVRRELSRIQAFLKDTDKKHIVDERQKQWVKEVRDLAYWIEDVVDTFLTEVLENEPGKMGAVKRWFTGTTKLPTIHRLGHEINKIEAMIEEIAESRLRYGITNIGESNEGEITLPVRRIVLPDVDEDGIVGFEVDRDKIVNLLLDEKTTKRSVISIVGPGGLGKTTLARKVYNRYKLIHYY</sequence>
<evidence type="ECO:0000256" key="5">
    <source>
        <dbReference type="ARBA" id="ARBA00022821"/>
    </source>
</evidence>
<evidence type="ECO:0000313" key="8">
    <source>
        <dbReference type="EMBL" id="KAJ3684212.1"/>
    </source>
</evidence>
<dbReference type="PANTHER" id="PTHR19338">
    <property type="entry name" value="TRANSLOCASE OF INNER MITOCHONDRIAL MEMBRANE 13 HOMOLOG"/>
    <property type="match status" value="1"/>
</dbReference>
<dbReference type="Gene3D" id="1.20.5.4130">
    <property type="match status" value="1"/>
</dbReference>
<gene>
    <name evidence="8" type="ORF">LUZ61_013376</name>
</gene>
<evidence type="ECO:0000256" key="2">
    <source>
        <dbReference type="ARBA" id="ARBA00022614"/>
    </source>
</evidence>
<keyword evidence="4" id="KW-0547">Nucleotide-binding</keyword>
<dbReference type="CDD" id="cd14798">
    <property type="entry name" value="RX-CC_like"/>
    <property type="match status" value="1"/>
</dbReference>
<dbReference type="InterPro" id="IPR002182">
    <property type="entry name" value="NB-ARC"/>
</dbReference>
<dbReference type="GO" id="GO:0043531">
    <property type="term" value="F:ADP binding"/>
    <property type="evidence" value="ECO:0007669"/>
    <property type="project" value="InterPro"/>
</dbReference>
<evidence type="ECO:0000256" key="1">
    <source>
        <dbReference type="ARBA" id="ARBA00008894"/>
    </source>
</evidence>